<dbReference type="SUPFAM" id="SSF46689">
    <property type="entry name" value="Homeodomain-like"/>
    <property type="match status" value="1"/>
</dbReference>
<dbReference type="Pfam" id="PF02311">
    <property type="entry name" value="AraC_binding"/>
    <property type="match status" value="1"/>
</dbReference>
<dbReference type="InterPro" id="IPR037923">
    <property type="entry name" value="HTH-like"/>
</dbReference>
<accession>A0A3N9P3C1</accession>
<dbReference type="Proteomes" id="UP000282529">
    <property type="component" value="Unassembled WGS sequence"/>
</dbReference>
<name>A0A3N9P3C1_9BACL</name>
<feature type="domain" description="HTH araC/xylS-type" evidence="4">
    <location>
        <begin position="190"/>
        <end position="288"/>
    </location>
</feature>
<dbReference type="SMART" id="SM00342">
    <property type="entry name" value="HTH_ARAC"/>
    <property type="match status" value="1"/>
</dbReference>
<keyword evidence="6" id="KW-1185">Reference proteome</keyword>
<proteinExistence type="predicted"/>
<dbReference type="InterPro" id="IPR003313">
    <property type="entry name" value="AraC-bd"/>
</dbReference>
<keyword evidence="3" id="KW-0804">Transcription</keyword>
<keyword evidence="2" id="KW-0238">DNA-binding</keyword>
<dbReference type="GO" id="GO:0043565">
    <property type="term" value="F:sequence-specific DNA binding"/>
    <property type="evidence" value="ECO:0007669"/>
    <property type="project" value="InterPro"/>
</dbReference>
<dbReference type="RefSeq" id="WP_124696338.1">
    <property type="nucleotide sequence ID" value="NZ_JBHUFE010000010.1"/>
</dbReference>
<dbReference type="PANTHER" id="PTHR43280">
    <property type="entry name" value="ARAC-FAMILY TRANSCRIPTIONAL REGULATOR"/>
    <property type="match status" value="1"/>
</dbReference>
<protein>
    <submittedName>
        <fullName evidence="5">AraC family transcriptional regulator</fullName>
    </submittedName>
</protein>
<dbReference type="PROSITE" id="PS00041">
    <property type="entry name" value="HTH_ARAC_FAMILY_1"/>
    <property type="match status" value="1"/>
</dbReference>
<dbReference type="PRINTS" id="PR00032">
    <property type="entry name" value="HTHARAC"/>
</dbReference>
<evidence type="ECO:0000313" key="6">
    <source>
        <dbReference type="Proteomes" id="UP000282529"/>
    </source>
</evidence>
<dbReference type="EMBL" id="RQPI01000008">
    <property type="protein sequence ID" value="RQW10678.1"/>
    <property type="molecule type" value="Genomic_DNA"/>
</dbReference>
<dbReference type="InterPro" id="IPR018062">
    <property type="entry name" value="HTH_AraC-typ_CS"/>
</dbReference>
<evidence type="ECO:0000256" key="3">
    <source>
        <dbReference type="ARBA" id="ARBA00023163"/>
    </source>
</evidence>
<dbReference type="GO" id="GO:0003700">
    <property type="term" value="F:DNA-binding transcription factor activity"/>
    <property type="evidence" value="ECO:0007669"/>
    <property type="project" value="InterPro"/>
</dbReference>
<dbReference type="SUPFAM" id="SSF51215">
    <property type="entry name" value="Regulatory protein AraC"/>
    <property type="match status" value="1"/>
</dbReference>
<dbReference type="PANTHER" id="PTHR43280:SF2">
    <property type="entry name" value="HTH-TYPE TRANSCRIPTIONAL REGULATOR EXSA"/>
    <property type="match status" value="1"/>
</dbReference>
<evidence type="ECO:0000313" key="5">
    <source>
        <dbReference type="EMBL" id="RQW10678.1"/>
    </source>
</evidence>
<dbReference type="AlphaFoldDB" id="A0A3N9P3C1"/>
<comment type="caution">
    <text evidence="5">The sequence shown here is derived from an EMBL/GenBank/DDBJ whole genome shotgun (WGS) entry which is preliminary data.</text>
</comment>
<dbReference type="OrthoDB" id="9807321at2"/>
<dbReference type="Gene3D" id="1.10.10.60">
    <property type="entry name" value="Homeodomain-like"/>
    <property type="match status" value="2"/>
</dbReference>
<gene>
    <name evidence="5" type="ORF">EH198_15110</name>
</gene>
<dbReference type="PROSITE" id="PS01124">
    <property type="entry name" value="HTH_ARAC_FAMILY_2"/>
    <property type="match status" value="1"/>
</dbReference>
<organism evidence="5 6">
    <name type="scientific">Paenibacillus rhizophilus</name>
    <dbReference type="NCBI Taxonomy" id="1850366"/>
    <lineage>
        <taxon>Bacteria</taxon>
        <taxon>Bacillati</taxon>
        <taxon>Bacillota</taxon>
        <taxon>Bacilli</taxon>
        <taxon>Bacillales</taxon>
        <taxon>Paenibacillaceae</taxon>
        <taxon>Paenibacillus</taxon>
    </lineage>
</organism>
<dbReference type="InterPro" id="IPR018060">
    <property type="entry name" value="HTH_AraC"/>
</dbReference>
<dbReference type="Pfam" id="PF12833">
    <property type="entry name" value="HTH_18"/>
    <property type="match status" value="1"/>
</dbReference>
<sequence length="293" mass="34493">MLAVNIDLVPRITWMGFVSYKSPWIHFKRNVNEYIMYLIKSGELHMVEDGKEYILKKGDVLILEPNLDHEGFEKHTCDYYYIHFKHPDIAPLSVEDPESFAKRFIFEDQGAEESVKCCFPKHFTLTDKSVLSQIYNSLNEMLQLYRRKNYNRSLTALKLSELFILLSRESLLEELQNNRKRTTKAIVKAHGLLDYIHTHYQSKITSRDIEALFECNFDYLNRTFNKLTGHSITHYINKVRIDQAQELLQATHLSIGEIAYLVGFADIYYFSKVFKKYAGLSPAAYYKKIREEE</sequence>
<keyword evidence="1" id="KW-0805">Transcription regulation</keyword>
<reference evidence="5 6" key="1">
    <citation type="submission" date="2018-11" db="EMBL/GenBank/DDBJ databases">
        <title>Genome sequence of strain 7197.</title>
        <authorList>
            <person name="Gao J."/>
            <person name="Sun J."/>
        </authorList>
    </citation>
    <scope>NUCLEOTIDE SEQUENCE [LARGE SCALE GENOMIC DNA]</scope>
    <source>
        <strain evidence="5 6">7197</strain>
    </source>
</reference>
<dbReference type="InterPro" id="IPR009057">
    <property type="entry name" value="Homeodomain-like_sf"/>
</dbReference>
<evidence type="ECO:0000256" key="2">
    <source>
        <dbReference type="ARBA" id="ARBA00023125"/>
    </source>
</evidence>
<dbReference type="InterPro" id="IPR020449">
    <property type="entry name" value="Tscrpt_reg_AraC-type_HTH"/>
</dbReference>
<evidence type="ECO:0000259" key="4">
    <source>
        <dbReference type="PROSITE" id="PS01124"/>
    </source>
</evidence>
<evidence type="ECO:0000256" key="1">
    <source>
        <dbReference type="ARBA" id="ARBA00023015"/>
    </source>
</evidence>